<name>A0A0G1T2V8_9BACT</name>
<dbReference type="Proteomes" id="UP000034682">
    <property type="component" value="Unassembled WGS sequence"/>
</dbReference>
<dbReference type="EMBL" id="LCOK01000033">
    <property type="protein sequence ID" value="KKU76089.1"/>
    <property type="molecule type" value="Genomic_DNA"/>
</dbReference>
<evidence type="ECO:0000313" key="2">
    <source>
        <dbReference type="Proteomes" id="UP000034682"/>
    </source>
</evidence>
<organism evidence="1 2">
    <name type="scientific">Candidatus Giovannonibacteria bacterium GW2011_GWB1_47_6b</name>
    <dbReference type="NCBI Taxonomy" id="1618655"/>
    <lineage>
        <taxon>Bacteria</taxon>
        <taxon>Candidatus Giovannoniibacteriota</taxon>
    </lineage>
</organism>
<evidence type="ECO:0000313" key="1">
    <source>
        <dbReference type="EMBL" id="KKU76089.1"/>
    </source>
</evidence>
<accession>A0A0G1T2V8</accession>
<proteinExistence type="predicted"/>
<comment type="caution">
    <text evidence="1">The sequence shown here is derived from an EMBL/GenBank/DDBJ whole genome shotgun (WGS) entry which is preliminary data.</text>
</comment>
<dbReference type="AlphaFoldDB" id="A0A0G1T2V8"/>
<gene>
    <name evidence="1" type="ORF">UY02_C0033G0016</name>
</gene>
<sequence>MQLPGFGDVRVLVPRNSSWFYENVTGVMQRLINGFALRANSDPPPLIVVGCTGTGAFIPRYRGIPCIATGTHHKLQQQDSTENMVSCTVVTIDKKDSGVFQVTWNPIDYRTVIYNEKELALPKDLARCHHKVLQTLMPSSASMSTIEFRINSMAKNPWGQEKVEKTVKELKDRGVIVYNKTENRYAIASDLINKINVSLSDLFKNSKTLTFVQKSCWHVGALKTLYWTVLRDEPKLAEDVDAIVVDGDVNQGISHNYEYNGELLPTMNGVDKQQILAAKMQAKIIMDVFAARWAKLSEKRCTKKAIDRCLVRFIFKEGNHDEPRFSGSKDSIALKLFENELASQLVSQLNLFLEAHKCSELKNSEVEALVKAKMIRVGETSVTKVNGVPIGLMHPHQGKTQAKGQRIQQTCNYFRERFIDSHDEDLRKIAVVGVANFHEAAAICTAAFGRTMLGIMTASEVYDTKFEQNFNKVVEFGMAKVKVEFNESGQFLSASVQYSMKSVNEIAKEDQRIVFCDALTNEVVSRQCWELSKLFDAQWR</sequence>
<protein>
    <submittedName>
        <fullName evidence="1">Uncharacterized protein</fullName>
    </submittedName>
</protein>
<reference evidence="1 2" key="1">
    <citation type="journal article" date="2015" name="Nature">
        <title>rRNA introns, odd ribosomes, and small enigmatic genomes across a large radiation of phyla.</title>
        <authorList>
            <person name="Brown C.T."/>
            <person name="Hug L.A."/>
            <person name="Thomas B.C."/>
            <person name="Sharon I."/>
            <person name="Castelle C.J."/>
            <person name="Singh A."/>
            <person name="Wilkins M.J."/>
            <person name="Williams K.H."/>
            <person name="Banfield J.F."/>
        </authorList>
    </citation>
    <scope>NUCLEOTIDE SEQUENCE [LARGE SCALE GENOMIC DNA]</scope>
</reference>